<evidence type="ECO:0000259" key="1">
    <source>
        <dbReference type="SMART" id="SM00829"/>
    </source>
</evidence>
<comment type="caution">
    <text evidence="2">The sequence shown here is derived from an EMBL/GenBank/DDBJ whole genome shotgun (WGS) entry which is preliminary data.</text>
</comment>
<feature type="domain" description="Enoyl reductase (ER)" evidence="1">
    <location>
        <begin position="12"/>
        <end position="339"/>
    </location>
</feature>
<dbReference type="InterPro" id="IPR051397">
    <property type="entry name" value="Zn-ADH-like_protein"/>
</dbReference>
<dbReference type="PANTHER" id="PTHR43677:SF4">
    <property type="entry name" value="QUINONE OXIDOREDUCTASE-LIKE PROTEIN 2"/>
    <property type="match status" value="1"/>
</dbReference>
<name>A0A2T0RCF2_9ACTN</name>
<dbReference type="Proteomes" id="UP000239209">
    <property type="component" value="Unassembled WGS sequence"/>
</dbReference>
<dbReference type="InterPro" id="IPR036291">
    <property type="entry name" value="NAD(P)-bd_dom_sf"/>
</dbReference>
<dbReference type="GO" id="GO:0016491">
    <property type="term" value="F:oxidoreductase activity"/>
    <property type="evidence" value="ECO:0007669"/>
    <property type="project" value="InterPro"/>
</dbReference>
<proteinExistence type="predicted"/>
<dbReference type="InterPro" id="IPR013154">
    <property type="entry name" value="ADH-like_N"/>
</dbReference>
<dbReference type="Pfam" id="PF08240">
    <property type="entry name" value="ADH_N"/>
    <property type="match status" value="1"/>
</dbReference>
<dbReference type="Gene3D" id="3.40.50.720">
    <property type="entry name" value="NAD(P)-binding Rossmann-like Domain"/>
    <property type="match status" value="1"/>
</dbReference>
<accession>A0A2T0RCF2</accession>
<keyword evidence="3" id="KW-1185">Reference proteome</keyword>
<evidence type="ECO:0000313" key="2">
    <source>
        <dbReference type="EMBL" id="PRY18821.1"/>
    </source>
</evidence>
<organism evidence="2 3">
    <name type="scientific">Pseudosporangium ferrugineum</name>
    <dbReference type="NCBI Taxonomy" id="439699"/>
    <lineage>
        <taxon>Bacteria</taxon>
        <taxon>Bacillati</taxon>
        <taxon>Actinomycetota</taxon>
        <taxon>Actinomycetes</taxon>
        <taxon>Micromonosporales</taxon>
        <taxon>Micromonosporaceae</taxon>
        <taxon>Pseudosporangium</taxon>
    </lineage>
</organism>
<dbReference type="CDD" id="cd08273">
    <property type="entry name" value="MDR8"/>
    <property type="match status" value="1"/>
</dbReference>
<dbReference type="RefSeq" id="WP_245908777.1">
    <property type="nucleotide sequence ID" value="NZ_PVZG01000043.1"/>
</dbReference>
<dbReference type="SUPFAM" id="SSF50129">
    <property type="entry name" value="GroES-like"/>
    <property type="match status" value="1"/>
</dbReference>
<dbReference type="InterPro" id="IPR020843">
    <property type="entry name" value="ER"/>
</dbReference>
<sequence>MTETLTEIVLPGVVEPEGLEVRRRPVPEPGPGRALVRVEAAGVSFAEQQMRRGRYYDQPPFPFVPGYDLVGTVAAVGAGVDPALTGRRVAALTKVGGWTNHAVLDAADLVPVPEGVRAADAETVVVNGITARQMLHRHARVRPGATVLVHGAAGGVGGTLVQLARLGGARVIGTASPRHHDALRAAGVTPVDYRGDVAAQVRAIAPGSVDAVFDHVGGPGIVTSWRLLRRGGALVSYGTASTRDDTGDPRLPVLKLIARLHLWNLLPNGRRASFYNIWGGKALHRRRFRARLRTDLGAVLEALAAGRVTARIAAELPLTRAAEALRLAESGTVAGKVVLTP</sequence>
<dbReference type="Pfam" id="PF13602">
    <property type="entry name" value="ADH_zinc_N_2"/>
    <property type="match status" value="1"/>
</dbReference>
<dbReference type="AlphaFoldDB" id="A0A2T0RCF2"/>
<evidence type="ECO:0000313" key="3">
    <source>
        <dbReference type="Proteomes" id="UP000239209"/>
    </source>
</evidence>
<dbReference type="InterPro" id="IPR011032">
    <property type="entry name" value="GroES-like_sf"/>
</dbReference>
<dbReference type="EMBL" id="PVZG01000043">
    <property type="protein sequence ID" value="PRY18821.1"/>
    <property type="molecule type" value="Genomic_DNA"/>
</dbReference>
<reference evidence="2 3" key="1">
    <citation type="submission" date="2018-03" db="EMBL/GenBank/DDBJ databases">
        <title>Genomic Encyclopedia of Archaeal and Bacterial Type Strains, Phase II (KMG-II): from individual species to whole genera.</title>
        <authorList>
            <person name="Goeker M."/>
        </authorList>
    </citation>
    <scope>NUCLEOTIDE SEQUENCE [LARGE SCALE GENOMIC DNA]</scope>
    <source>
        <strain evidence="2 3">DSM 45348</strain>
    </source>
</reference>
<dbReference type="SUPFAM" id="SSF51735">
    <property type="entry name" value="NAD(P)-binding Rossmann-fold domains"/>
    <property type="match status" value="1"/>
</dbReference>
<dbReference type="PANTHER" id="PTHR43677">
    <property type="entry name" value="SHORT-CHAIN DEHYDROGENASE/REDUCTASE"/>
    <property type="match status" value="1"/>
</dbReference>
<dbReference type="Gene3D" id="3.90.180.10">
    <property type="entry name" value="Medium-chain alcohol dehydrogenases, catalytic domain"/>
    <property type="match status" value="1"/>
</dbReference>
<protein>
    <submittedName>
        <fullName evidence="2">NADPH:quinone reductase-like Zn-dependent oxidoreductase</fullName>
    </submittedName>
</protein>
<gene>
    <name evidence="2" type="ORF">CLV70_1433</name>
</gene>
<dbReference type="SMART" id="SM00829">
    <property type="entry name" value="PKS_ER"/>
    <property type="match status" value="1"/>
</dbReference>